<dbReference type="Proteomes" id="UP001570417">
    <property type="component" value="Unassembled WGS sequence"/>
</dbReference>
<protein>
    <submittedName>
        <fullName evidence="1">Tetratricopeptide repeat protein</fullName>
    </submittedName>
</protein>
<reference evidence="1 2" key="1">
    <citation type="journal article" date="2024" name="ISME J.">
        <title>Tailless and filamentous prophages are predominant in marine Vibrio.</title>
        <authorList>
            <person name="Steensen K."/>
            <person name="Seneca J."/>
            <person name="Bartlau N."/>
            <person name="Yu X.A."/>
            <person name="Hussain F.A."/>
            <person name="Polz M.F."/>
        </authorList>
    </citation>
    <scope>NUCLEOTIDE SEQUENCE [LARGE SCALE GENOMIC DNA]</scope>
    <source>
        <strain evidence="1 2">10N.222.51.A1</strain>
    </source>
</reference>
<sequence length="395" mass="45557">MMKKIWIFISLLLLPSLLPLKALQAKELSQYTAIRVQKASQFAQDEKLKEAIETLSAMELSKEYDKAFVARMLGVYHWQNSDTKSAIKELTYAVDSGLLLDEQAWITQRMLADVLLNEQRFKTALPHYYALVKYAPETEKIDLLWMRIAQAEYQIGNWSNVLKAISKRDKLKPEPDLAPLSLKLGSQLQLKQWKQAIPTLESLIVLQPEKTNWWRQLVGLQLRLNQNRAALNTLALADLQGVELSDSDRRLTAQLYAKRGIPERAAQELSKLSNAHTDVQLLAEQATYWQLAREWDTSIKVWEMASKYNAKYHWNVAQLMVQQGYYQEALVELDKVKQKEKQADVALAKVRSWYKLKELENALIHAKRAEGIEASTEAKGWIKYLTQLRRIDTSS</sequence>
<proteinExistence type="predicted"/>
<evidence type="ECO:0000313" key="1">
    <source>
        <dbReference type="EMBL" id="MFA0568344.1"/>
    </source>
</evidence>
<accession>A0ABV4NA93</accession>
<name>A0ABV4NA93_9VIBR</name>
<dbReference type="EMBL" id="JBFRUW010000023">
    <property type="protein sequence ID" value="MFA0568344.1"/>
    <property type="molecule type" value="Genomic_DNA"/>
</dbReference>
<dbReference type="SUPFAM" id="SSF48452">
    <property type="entry name" value="TPR-like"/>
    <property type="match status" value="2"/>
</dbReference>
<dbReference type="RefSeq" id="WP_372265804.1">
    <property type="nucleotide sequence ID" value="NZ_JBFRUW010000023.1"/>
</dbReference>
<evidence type="ECO:0000313" key="2">
    <source>
        <dbReference type="Proteomes" id="UP001570417"/>
    </source>
</evidence>
<gene>
    <name evidence="1" type="ORF">AB4566_08645</name>
</gene>
<dbReference type="InterPro" id="IPR011990">
    <property type="entry name" value="TPR-like_helical_dom_sf"/>
</dbReference>
<organism evidence="1 2">
    <name type="scientific">Vibrio gallaecicus</name>
    <dbReference type="NCBI Taxonomy" id="552386"/>
    <lineage>
        <taxon>Bacteria</taxon>
        <taxon>Pseudomonadati</taxon>
        <taxon>Pseudomonadota</taxon>
        <taxon>Gammaproteobacteria</taxon>
        <taxon>Vibrionales</taxon>
        <taxon>Vibrionaceae</taxon>
        <taxon>Vibrio</taxon>
    </lineage>
</organism>
<comment type="caution">
    <text evidence="1">The sequence shown here is derived from an EMBL/GenBank/DDBJ whole genome shotgun (WGS) entry which is preliminary data.</text>
</comment>
<keyword evidence="2" id="KW-1185">Reference proteome</keyword>
<dbReference type="Gene3D" id="1.25.40.10">
    <property type="entry name" value="Tetratricopeptide repeat domain"/>
    <property type="match status" value="2"/>
</dbReference>